<name>A0ABM1EHZ6_PRICU</name>
<dbReference type="Proteomes" id="UP000695022">
    <property type="component" value="Unplaced"/>
</dbReference>
<evidence type="ECO:0000313" key="4">
    <source>
        <dbReference type="RefSeq" id="XP_014671817.1"/>
    </source>
</evidence>
<dbReference type="CDD" id="cd08573">
    <property type="entry name" value="GDPD_GDE1"/>
    <property type="match status" value="1"/>
</dbReference>
<dbReference type="GeneID" id="106812446"/>
<dbReference type="PANTHER" id="PTHR46320">
    <property type="entry name" value="GLYCEROPHOSPHODIESTER PHOSPHODIESTERASE 1"/>
    <property type="match status" value="1"/>
</dbReference>
<reference evidence="4" key="1">
    <citation type="submission" date="2025-08" db="UniProtKB">
        <authorList>
            <consortium name="RefSeq"/>
        </authorList>
    </citation>
    <scope>IDENTIFICATION</scope>
</reference>
<organism evidence="3 4">
    <name type="scientific">Priapulus caudatus</name>
    <name type="common">Priapulid worm</name>
    <dbReference type="NCBI Taxonomy" id="37621"/>
    <lineage>
        <taxon>Eukaryota</taxon>
        <taxon>Metazoa</taxon>
        <taxon>Ecdysozoa</taxon>
        <taxon>Scalidophora</taxon>
        <taxon>Priapulida</taxon>
        <taxon>Priapulimorpha</taxon>
        <taxon>Priapulimorphida</taxon>
        <taxon>Priapulidae</taxon>
        <taxon>Priapulus</taxon>
    </lineage>
</organism>
<keyword evidence="1" id="KW-0812">Transmembrane</keyword>
<accession>A0ABM1EHZ6</accession>
<dbReference type="PANTHER" id="PTHR46320:SF1">
    <property type="entry name" value="GLYCEROPHOSPHODIESTER PHOSPHODIESTERASE 1"/>
    <property type="match status" value="1"/>
</dbReference>
<feature type="transmembrane region" description="Helical" evidence="1">
    <location>
        <begin position="35"/>
        <end position="54"/>
    </location>
</feature>
<keyword evidence="3" id="KW-1185">Reference proteome</keyword>
<protein>
    <submittedName>
        <fullName evidence="4">Glycerophosphodiester phosphodiesterase 1-like</fullName>
    </submittedName>
</protein>
<dbReference type="PROSITE" id="PS51704">
    <property type="entry name" value="GP_PDE"/>
    <property type="match status" value="1"/>
</dbReference>
<keyword evidence="1" id="KW-1133">Transmembrane helix</keyword>
<gene>
    <name evidence="4" type="primary">LOC106812446</name>
</gene>
<evidence type="ECO:0000256" key="1">
    <source>
        <dbReference type="SAM" id="Phobius"/>
    </source>
</evidence>
<proteinExistence type="predicted"/>
<evidence type="ECO:0000259" key="2">
    <source>
        <dbReference type="PROSITE" id="PS51704"/>
    </source>
</evidence>
<feature type="transmembrane region" description="Helical" evidence="1">
    <location>
        <begin position="12"/>
        <end position="29"/>
    </location>
</feature>
<dbReference type="RefSeq" id="XP_014671817.1">
    <property type="nucleotide sequence ID" value="XM_014816331.1"/>
</dbReference>
<feature type="domain" description="GP-PDE" evidence="2">
    <location>
        <begin position="93"/>
        <end position="358"/>
    </location>
</feature>
<dbReference type="Gene3D" id="3.20.20.190">
    <property type="entry name" value="Phosphatidylinositol (PI) phosphodiesterase"/>
    <property type="match status" value="1"/>
</dbReference>
<sequence length="374" mass="42353">MATINRVDRSICILMKIFVLLFCIFATFSSLTWSMYTGLCVILIIYAIAALLYIPRPNVELVKSALAHNTENTNTESTTPNNISETTKRKNKVLVIAHRGAGDDAPENTLVAFRLAKKNGADAIEFDLSFSKDDVPIVIHDDTVDRTTDGTGNISDLSLAELRRLNAAAKFKQAVFPHETIPTLDEALQECLHLGLKMFIDVKEYDSRVFPVIQKAFRDYPKLYDQAMVCSFYPNVVYKVRKADPRIMTGLTWRPHFMSREGVYGRMRHVSMAMQLLARAGDVILEWLHENVLWYLCGNSVFLIHGMCVSDRCKRLWEERGIHLVVWTVNDDIEKHFLHDCLQLHYMTDSLVATDTEVEGNTGDVGGAADCKEK</sequence>
<dbReference type="Pfam" id="PF03009">
    <property type="entry name" value="GDPD"/>
    <property type="match status" value="1"/>
</dbReference>
<dbReference type="SUPFAM" id="SSF51695">
    <property type="entry name" value="PLC-like phosphodiesterases"/>
    <property type="match status" value="1"/>
</dbReference>
<dbReference type="InterPro" id="IPR017946">
    <property type="entry name" value="PLC-like_Pdiesterase_TIM-brl"/>
</dbReference>
<evidence type="ECO:0000313" key="3">
    <source>
        <dbReference type="Proteomes" id="UP000695022"/>
    </source>
</evidence>
<dbReference type="InterPro" id="IPR030395">
    <property type="entry name" value="GP_PDE_dom"/>
</dbReference>
<keyword evidence="1" id="KW-0472">Membrane</keyword>